<dbReference type="SUPFAM" id="SSF159888">
    <property type="entry name" value="YdhG-like"/>
    <property type="match status" value="1"/>
</dbReference>
<dbReference type="AlphaFoldDB" id="A0A6N8FAI6"/>
<dbReference type="EMBL" id="WOCD01000005">
    <property type="protein sequence ID" value="MUH73506.1"/>
    <property type="molecule type" value="Genomic_DNA"/>
</dbReference>
<reference evidence="2 3" key="1">
    <citation type="submission" date="2019-11" db="EMBL/GenBank/DDBJ databases">
        <title>P. haliotis isolates from Z. marina roots.</title>
        <authorList>
            <person name="Cohen M."/>
            <person name="Jospin G."/>
            <person name="Eisen J.A."/>
            <person name="Coil D.A."/>
        </authorList>
    </citation>
    <scope>NUCLEOTIDE SEQUENCE [LARGE SCALE GENOMIC DNA]</scope>
    <source>
        <strain evidence="2 3">UCD-MCMsp1aY</strain>
    </source>
</reference>
<sequence>MSELKTKPTLMEPKTFIDGLSDEKKRNDADALLTIMSDITQQKPTMWGDSLIGFGQYKYQYASGRKGEWFRVGFSPRKQNITLYIMNGFSQYQHLLERLGKHKTGKSCLYINKLSDIDVDVLKQMIALSFQARFDSEI</sequence>
<dbReference type="Proteomes" id="UP000439994">
    <property type="component" value="Unassembled WGS sequence"/>
</dbReference>
<dbReference type="OrthoDB" id="5951444at2"/>
<dbReference type="InterPro" id="IPR014922">
    <property type="entry name" value="YdhG-like"/>
</dbReference>
<evidence type="ECO:0000259" key="1">
    <source>
        <dbReference type="Pfam" id="PF08818"/>
    </source>
</evidence>
<dbReference type="RefSeq" id="WP_155696820.1">
    <property type="nucleotide sequence ID" value="NZ_BAAAFQ010000011.1"/>
</dbReference>
<proteinExistence type="predicted"/>
<evidence type="ECO:0000313" key="2">
    <source>
        <dbReference type="EMBL" id="MUH73506.1"/>
    </source>
</evidence>
<dbReference type="Pfam" id="PF08818">
    <property type="entry name" value="DUF1801"/>
    <property type="match status" value="1"/>
</dbReference>
<organism evidence="2 3">
    <name type="scientific">Psychrosphaera haliotis</name>
    <dbReference type="NCBI Taxonomy" id="555083"/>
    <lineage>
        <taxon>Bacteria</taxon>
        <taxon>Pseudomonadati</taxon>
        <taxon>Pseudomonadota</taxon>
        <taxon>Gammaproteobacteria</taxon>
        <taxon>Alteromonadales</taxon>
        <taxon>Pseudoalteromonadaceae</taxon>
        <taxon>Psychrosphaera</taxon>
    </lineage>
</organism>
<gene>
    <name evidence="2" type="ORF">GNP35_14050</name>
</gene>
<accession>A0A6N8FAI6</accession>
<feature type="domain" description="YdhG-like" evidence="1">
    <location>
        <begin position="25"/>
        <end position="127"/>
    </location>
</feature>
<protein>
    <submittedName>
        <fullName evidence="2">DUF1801 domain-containing protein</fullName>
    </submittedName>
</protein>
<dbReference type="Gene3D" id="3.90.1150.200">
    <property type="match status" value="1"/>
</dbReference>
<name>A0A6N8FAI6_9GAMM</name>
<evidence type="ECO:0000313" key="3">
    <source>
        <dbReference type="Proteomes" id="UP000439994"/>
    </source>
</evidence>
<keyword evidence="3" id="KW-1185">Reference proteome</keyword>
<comment type="caution">
    <text evidence="2">The sequence shown here is derived from an EMBL/GenBank/DDBJ whole genome shotgun (WGS) entry which is preliminary data.</text>
</comment>